<protein>
    <recommendedName>
        <fullName evidence="3">C2 NT-type domain-containing protein</fullName>
    </recommendedName>
</protein>
<reference evidence="4 5" key="1">
    <citation type="submission" date="2021-09" db="EMBL/GenBank/DDBJ databases">
        <title>Genomic insights and catalytic innovation underlie evolution of tropane alkaloids biosynthesis.</title>
        <authorList>
            <person name="Wang Y.-J."/>
            <person name="Tian T."/>
            <person name="Huang J.-P."/>
            <person name="Huang S.-X."/>
        </authorList>
    </citation>
    <scope>NUCLEOTIDE SEQUENCE [LARGE SCALE GENOMIC DNA]</scope>
    <source>
        <strain evidence="4">KIB-2018</strain>
        <tissue evidence="4">Leaf</tissue>
    </source>
</reference>
<comment type="caution">
    <text evidence="4">The sequence shown here is derived from an EMBL/GenBank/DDBJ whole genome shotgun (WGS) entry which is preliminary data.</text>
</comment>
<feature type="compositionally biased region" description="Polar residues" evidence="2">
    <location>
        <begin position="370"/>
        <end position="380"/>
    </location>
</feature>
<feature type="region of interest" description="Disordered" evidence="2">
    <location>
        <begin position="195"/>
        <end position="290"/>
    </location>
</feature>
<dbReference type="AlphaFoldDB" id="A0AAV8TNL0"/>
<dbReference type="PROSITE" id="PS51840">
    <property type="entry name" value="C2_NT"/>
    <property type="match status" value="1"/>
</dbReference>
<feature type="compositionally biased region" description="Basic and acidic residues" evidence="2">
    <location>
        <begin position="381"/>
        <end position="400"/>
    </location>
</feature>
<keyword evidence="5" id="KW-1185">Reference proteome</keyword>
<keyword evidence="1" id="KW-0175">Coiled coil</keyword>
<gene>
    <name evidence="4" type="ORF">K2173_020679</name>
</gene>
<dbReference type="Pfam" id="PF10358">
    <property type="entry name" value="NT-C2"/>
    <property type="match status" value="1"/>
</dbReference>
<accession>A0AAV8TNL0</accession>
<feature type="domain" description="C2 NT-type" evidence="3">
    <location>
        <begin position="7"/>
        <end position="162"/>
    </location>
</feature>
<feature type="compositionally biased region" description="Polar residues" evidence="2">
    <location>
        <begin position="212"/>
        <end position="226"/>
    </location>
</feature>
<organism evidence="4 5">
    <name type="scientific">Erythroxylum novogranatense</name>
    <dbReference type="NCBI Taxonomy" id="1862640"/>
    <lineage>
        <taxon>Eukaryota</taxon>
        <taxon>Viridiplantae</taxon>
        <taxon>Streptophyta</taxon>
        <taxon>Embryophyta</taxon>
        <taxon>Tracheophyta</taxon>
        <taxon>Spermatophyta</taxon>
        <taxon>Magnoliopsida</taxon>
        <taxon>eudicotyledons</taxon>
        <taxon>Gunneridae</taxon>
        <taxon>Pentapetalae</taxon>
        <taxon>rosids</taxon>
        <taxon>fabids</taxon>
        <taxon>Malpighiales</taxon>
        <taxon>Erythroxylaceae</taxon>
        <taxon>Erythroxylum</taxon>
    </lineage>
</organism>
<name>A0AAV8TNL0_9ROSI</name>
<evidence type="ECO:0000313" key="5">
    <source>
        <dbReference type="Proteomes" id="UP001159364"/>
    </source>
</evidence>
<evidence type="ECO:0000313" key="4">
    <source>
        <dbReference type="EMBL" id="KAJ8767739.1"/>
    </source>
</evidence>
<sequence length="1024" mass="113055">MVLGPGAKGRKRGSVQVNYLIHIQEIKPWPPSQSLKSLRSVLIQWESGGRYSGSTNTVVPSLGSIAGDGKIEFNESFKLPVTLTRKIPAKGKGGEAFQKNVVEFNLCEPRRDKMQLLATAIIDLADYGVIEETMSISVPMNSNRSFRNSSGPMLYVNVQRVGKGHASPSLKDNLAKVGSLDENGGELVSTLMNEEHVEEAEVSSFTDDDVSSHSSLTNGSLPSKNAENGPDSLLEKKGRVSKDHNIGQKLGCEENLAPPENSDEVQCVRSSSSHYTYEDTREEDNTSTIDGRHLDLELEAQEKVPSFKSITEFNAEHNSKHNASSYFSDEYENPLKASTHSSISYDLPVNEKDRGKYQGAENCSLEDNTEGSTPVYSTKNMIEKEHWENENKTSDLEEEKVSLDNEPVHNFAQVSTIYDGSIESDSHFSITVAGMEEKHPKIDRLKHVKSVRSPPDSVRSSRIISRNQHNEVKEVTATADADNSARNAILNDQKNAKVYPINTTSTHMENRIQQLENKIKMLEGELRETAAIEAALYSVAAEHGSSMSKVHAPARRLSRLYLHACGEGSQIRQASAARSAVSGLVLVAKACGNHVPRLTFWLSNCVVMRAIICQAISDQELKHPATPYMDKNVGAEGKSVKSTSLKWKTSASQTNKNDSYGDLVEWEDPHKLVSCLERVEAWIFTRIVESIWWQTLAPNMQSAATMNNLGRTSNPGDEDQVNFSQDLWEKAFKDACERLCPVRAGGHECGCLLALARLIMDQCMARLDVAMFNAILRESADTIPTDPVSDPISDPKVLPIPAGRSSFGAGAQLKNVIGSWSRWLTDVFGMNDDGLVDEEKDEDNKSEDTSFKSFHLLNALSDLMMLPKDMLLSKSVREEVCPQFGAQVIKRVLDAFVTDDFCPDPIPDIVLEALDSVDTPDAVEDFITTIPCTAAPTIYLPPSATSIAATIGESGGQHQLRRSGSSVARKSYTSDDELDELNSPLTSIFNDNSQPAKLKWKSKEIGYQNAVRYELLREIWMKSE</sequence>
<evidence type="ECO:0000256" key="1">
    <source>
        <dbReference type="SAM" id="Coils"/>
    </source>
</evidence>
<dbReference type="EMBL" id="JAIWQS010000004">
    <property type="protein sequence ID" value="KAJ8767739.1"/>
    <property type="molecule type" value="Genomic_DNA"/>
</dbReference>
<dbReference type="InterPro" id="IPR021827">
    <property type="entry name" value="Nup186/Nup192/Nup205"/>
</dbReference>
<feature type="compositionally biased region" description="Basic and acidic residues" evidence="2">
    <location>
        <begin position="233"/>
        <end position="246"/>
    </location>
</feature>
<feature type="coiled-coil region" evidence="1">
    <location>
        <begin position="505"/>
        <end position="532"/>
    </location>
</feature>
<feature type="region of interest" description="Disordered" evidence="2">
    <location>
        <begin position="353"/>
        <end position="400"/>
    </location>
</feature>
<dbReference type="PANTHER" id="PTHR31344">
    <property type="entry name" value="NUCLEAR PORE COMPLEX PROTEIN NUP205"/>
    <property type="match status" value="1"/>
</dbReference>
<feature type="compositionally biased region" description="Acidic residues" evidence="2">
    <location>
        <begin position="196"/>
        <end position="209"/>
    </location>
</feature>
<evidence type="ECO:0000256" key="2">
    <source>
        <dbReference type="SAM" id="MobiDB-lite"/>
    </source>
</evidence>
<proteinExistence type="predicted"/>
<dbReference type="Proteomes" id="UP001159364">
    <property type="component" value="Linkage Group LG04"/>
</dbReference>
<dbReference type="PANTHER" id="PTHR31344:SF15">
    <property type="entry name" value="EEIG1_EHBP1 PROTEIN AMINO-TERMINAL DOMAIN PROTEIN"/>
    <property type="match status" value="1"/>
</dbReference>
<dbReference type="InterPro" id="IPR019448">
    <property type="entry name" value="NT-C2"/>
</dbReference>
<evidence type="ECO:0000259" key="3">
    <source>
        <dbReference type="PROSITE" id="PS51840"/>
    </source>
</evidence>
<dbReference type="GO" id="GO:0005643">
    <property type="term" value="C:nuclear pore"/>
    <property type="evidence" value="ECO:0007669"/>
    <property type="project" value="InterPro"/>
</dbReference>